<evidence type="ECO:0000313" key="2">
    <source>
        <dbReference type="Proteomes" id="UP000323917"/>
    </source>
</evidence>
<dbReference type="InterPro" id="IPR010869">
    <property type="entry name" value="DUF1501"/>
</dbReference>
<dbReference type="PANTHER" id="PTHR43737">
    <property type="entry name" value="BLL7424 PROTEIN"/>
    <property type="match status" value="1"/>
</dbReference>
<dbReference type="InterPro" id="IPR017850">
    <property type="entry name" value="Alkaline_phosphatase_core_sf"/>
</dbReference>
<keyword evidence="2" id="KW-1185">Reference proteome</keyword>
<dbReference type="SUPFAM" id="SSF53649">
    <property type="entry name" value="Alkaline phosphatase-like"/>
    <property type="match status" value="1"/>
</dbReference>
<dbReference type="RefSeq" id="WP_148071913.1">
    <property type="nucleotide sequence ID" value="NZ_CP042913.1"/>
</dbReference>
<dbReference type="PROSITE" id="PS51318">
    <property type="entry name" value="TAT"/>
    <property type="match status" value="1"/>
</dbReference>
<protein>
    <recommendedName>
        <fullName evidence="3">Sulfatase</fullName>
    </recommendedName>
</protein>
<organism evidence="1 2">
    <name type="scientific">Bythopirellula goksoeyrii</name>
    <dbReference type="NCBI Taxonomy" id="1400387"/>
    <lineage>
        <taxon>Bacteria</taxon>
        <taxon>Pseudomonadati</taxon>
        <taxon>Planctomycetota</taxon>
        <taxon>Planctomycetia</taxon>
        <taxon>Pirellulales</taxon>
        <taxon>Lacipirellulaceae</taxon>
        <taxon>Bythopirellula</taxon>
    </lineage>
</organism>
<evidence type="ECO:0008006" key="3">
    <source>
        <dbReference type="Google" id="ProtNLM"/>
    </source>
</evidence>
<dbReference type="KEGG" id="bgok:Pr1d_03670"/>
<gene>
    <name evidence="1" type="ORF">Pr1d_03670</name>
</gene>
<dbReference type="OrthoDB" id="127333at2"/>
<dbReference type="AlphaFoldDB" id="A0A5B9Q890"/>
<dbReference type="Proteomes" id="UP000323917">
    <property type="component" value="Chromosome"/>
</dbReference>
<accession>A0A5B9Q890</accession>
<proteinExistence type="predicted"/>
<reference evidence="1 2" key="1">
    <citation type="submission" date="2019-08" db="EMBL/GenBank/DDBJ databases">
        <title>Deep-cultivation of Planctomycetes and their phenomic and genomic characterization uncovers novel biology.</title>
        <authorList>
            <person name="Wiegand S."/>
            <person name="Jogler M."/>
            <person name="Boedeker C."/>
            <person name="Pinto D."/>
            <person name="Vollmers J."/>
            <person name="Rivas-Marin E."/>
            <person name="Kohn T."/>
            <person name="Peeters S.H."/>
            <person name="Heuer A."/>
            <person name="Rast P."/>
            <person name="Oberbeckmann S."/>
            <person name="Bunk B."/>
            <person name="Jeske O."/>
            <person name="Meyerdierks A."/>
            <person name="Storesund J.E."/>
            <person name="Kallscheuer N."/>
            <person name="Luecker S."/>
            <person name="Lage O.M."/>
            <person name="Pohl T."/>
            <person name="Merkel B.J."/>
            <person name="Hornburger P."/>
            <person name="Mueller R.-W."/>
            <person name="Bruemmer F."/>
            <person name="Labrenz M."/>
            <person name="Spormann A.M."/>
            <person name="Op den Camp H."/>
            <person name="Overmann J."/>
            <person name="Amann R."/>
            <person name="Jetten M.S.M."/>
            <person name="Mascher T."/>
            <person name="Medema M.H."/>
            <person name="Devos D.P."/>
            <person name="Kaster A.-K."/>
            <person name="Ovreas L."/>
            <person name="Rohde M."/>
            <person name="Galperin M.Y."/>
            <person name="Jogler C."/>
        </authorList>
    </citation>
    <scope>NUCLEOTIDE SEQUENCE [LARGE SCALE GENOMIC DNA]</scope>
    <source>
        <strain evidence="1 2">Pr1d</strain>
    </source>
</reference>
<dbReference type="Pfam" id="PF07394">
    <property type="entry name" value="DUF1501"/>
    <property type="match status" value="1"/>
</dbReference>
<sequence length="478" mass="52367">MNESSTTSFQRQLCRRTFLAQTGLGLGTAALSTLLGGESQAASNQSIGLPTLPNLPQKVKRVIFLCMAGGPSHLETFDYKPALEEISGQPMPESYTKGQQIAQLQGQELIAQGPMTKFGRYGKSGQTMSDFFPYHREIADDICIIKSMVTEQINHDPAHTFMNTGTVISGRPSMGSWVNYGLGCENKSLPGFVVLVSQGGRNPQPIASRQWSAGFLPSQYQGVPFNSTGDPVHYINNPPGVSGDLQRRVVDSVLALDGHRQDHLHDPDLTARLAAYETAFRMQTSVPDLVDMSDEPQHILDMYGAVPGDGSYASNCLLARRLAERGVRFIHLYHRGWDHHGDLVQHMNTCSGLTDKPTAALVMDLKARGMLEDTLIVWGGEFGRTPMFQGKGGPGRDHHIKGFSMWVAGGNIRPGISYGATDELGYNAVENPVHVRDLHATMLHLLGIDHKHFTVKFQGLDMRLTGVEEAKVLHDILV</sequence>
<dbReference type="PANTHER" id="PTHR43737:SF1">
    <property type="entry name" value="DUF1501 DOMAIN-CONTAINING PROTEIN"/>
    <property type="match status" value="1"/>
</dbReference>
<dbReference type="InterPro" id="IPR006311">
    <property type="entry name" value="TAT_signal"/>
</dbReference>
<name>A0A5B9Q890_9BACT</name>
<evidence type="ECO:0000313" key="1">
    <source>
        <dbReference type="EMBL" id="QEG33106.1"/>
    </source>
</evidence>
<dbReference type="EMBL" id="CP042913">
    <property type="protein sequence ID" value="QEG33106.1"/>
    <property type="molecule type" value="Genomic_DNA"/>
</dbReference>